<dbReference type="GO" id="GO:0035556">
    <property type="term" value="P:intracellular signal transduction"/>
    <property type="evidence" value="ECO:0007669"/>
    <property type="project" value="TreeGrafter"/>
</dbReference>
<evidence type="ECO:0000256" key="3">
    <source>
        <dbReference type="ARBA" id="ARBA00022679"/>
    </source>
</evidence>
<organism evidence="11 12">
    <name type="scientific">Paspalum notatum var. saurae</name>
    <dbReference type="NCBI Taxonomy" id="547442"/>
    <lineage>
        <taxon>Eukaryota</taxon>
        <taxon>Viridiplantae</taxon>
        <taxon>Streptophyta</taxon>
        <taxon>Embryophyta</taxon>
        <taxon>Tracheophyta</taxon>
        <taxon>Spermatophyta</taxon>
        <taxon>Magnoliopsida</taxon>
        <taxon>Liliopsida</taxon>
        <taxon>Poales</taxon>
        <taxon>Poaceae</taxon>
        <taxon>PACMAD clade</taxon>
        <taxon>Panicoideae</taxon>
        <taxon>Andropogonodae</taxon>
        <taxon>Paspaleae</taxon>
        <taxon>Paspalinae</taxon>
        <taxon>Paspalum</taxon>
    </lineage>
</organism>
<dbReference type="EMBL" id="CP144747">
    <property type="protein sequence ID" value="WVZ66833.1"/>
    <property type="molecule type" value="Genomic_DNA"/>
</dbReference>
<dbReference type="GO" id="GO:0005634">
    <property type="term" value="C:nucleus"/>
    <property type="evidence" value="ECO:0007669"/>
    <property type="project" value="TreeGrafter"/>
</dbReference>
<evidence type="ECO:0000256" key="7">
    <source>
        <dbReference type="ARBA" id="ARBA00047899"/>
    </source>
</evidence>
<keyword evidence="3" id="KW-0808">Transferase</keyword>
<evidence type="ECO:0000256" key="6">
    <source>
        <dbReference type="ARBA" id="ARBA00022840"/>
    </source>
</evidence>
<dbReference type="PROSITE" id="PS50011">
    <property type="entry name" value="PROTEIN_KINASE_DOM"/>
    <property type="match status" value="1"/>
</dbReference>
<feature type="compositionally biased region" description="Basic and acidic residues" evidence="9">
    <location>
        <begin position="30"/>
        <end position="42"/>
    </location>
</feature>
<keyword evidence="2" id="KW-0723">Serine/threonine-protein kinase</keyword>
<comment type="catalytic activity">
    <reaction evidence="7">
        <text>L-threonyl-[protein] + ATP = O-phospho-L-threonyl-[protein] + ADP + H(+)</text>
        <dbReference type="Rhea" id="RHEA:46608"/>
        <dbReference type="Rhea" id="RHEA-COMP:11060"/>
        <dbReference type="Rhea" id="RHEA-COMP:11605"/>
        <dbReference type="ChEBI" id="CHEBI:15378"/>
        <dbReference type="ChEBI" id="CHEBI:30013"/>
        <dbReference type="ChEBI" id="CHEBI:30616"/>
        <dbReference type="ChEBI" id="CHEBI:61977"/>
        <dbReference type="ChEBI" id="CHEBI:456216"/>
        <dbReference type="EC" id="2.7.11.1"/>
    </reaction>
</comment>
<dbReference type="InterPro" id="IPR011009">
    <property type="entry name" value="Kinase-like_dom_sf"/>
</dbReference>
<evidence type="ECO:0000256" key="2">
    <source>
        <dbReference type="ARBA" id="ARBA00022527"/>
    </source>
</evidence>
<protein>
    <recommendedName>
        <fullName evidence="1">non-specific serine/threonine protein kinase</fullName>
        <ecNumber evidence="1">2.7.11.1</ecNumber>
    </recommendedName>
</protein>
<feature type="domain" description="Protein kinase" evidence="10">
    <location>
        <begin position="280"/>
        <end position="632"/>
    </location>
</feature>
<dbReference type="Gene3D" id="1.10.510.10">
    <property type="entry name" value="Transferase(Phosphotransferase) domain 1"/>
    <property type="match status" value="1"/>
</dbReference>
<feature type="region of interest" description="Disordered" evidence="9">
    <location>
        <begin position="29"/>
        <end position="63"/>
    </location>
</feature>
<dbReference type="GO" id="GO:0005524">
    <property type="term" value="F:ATP binding"/>
    <property type="evidence" value="ECO:0007669"/>
    <property type="project" value="UniProtKB-KW"/>
</dbReference>
<evidence type="ECO:0000256" key="5">
    <source>
        <dbReference type="ARBA" id="ARBA00022777"/>
    </source>
</evidence>
<accession>A0AAQ3T480</accession>
<evidence type="ECO:0000256" key="1">
    <source>
        <dbReference type="ARBA" id="ARBA00012513"/>
    </source>
</evidence>
<evidence type="ECO:0000259" key="10">
    <source>
        <dbReference type="PROSITE" id="PS50011"/>
    </source>
</evidence>
<comment type="catalytic activity">
    <reaction evidence="8">
        <text>L-seryl-[protein] + ATP = O-phospho-L-seryl-[protein] + ADP + H(+)</text>
        <dbReference type="Rhea" id="RHEA:17989"/>
        <dbReference type="Rhea" id="RHEA-COMP:9863"/>
        <dbReference type="Rhea" id="RHEA-COMP:11604"/>
        <dbReference type="ChEBI" id="CHEBI:15378"/>
        <dbReference type="ChEBI" id="CHEBI:29999"/>
        <dbReference type="ChEBI" id="CHEBI:30616"/>
        <dbReference type="ChEBI" id="CHEBI:83421"/>
        <dbReference type="ChEBI" id="CHEBI:456216"/>
        <dbReference type="EC" id="2.7.11.1"/>
    </reaction>
</comment>
<keyword evidence="12" id="KW-1185">Reference proteome</keyword>
<dbReference type="Gene3D" id="3.30.200.20">
    <property type="entry name" value="Phosphorylase Kinase, domain 1"/>
    <property type="match status" value="1"/>
</dbReference>
<dbReference type="GO" id="GO:0072354">
    <property type="term" value="F:histone H3T3 kinase activity"/>
    <property type="evidence" value="ECO:0007669"/>
    <property type="project" value="TreeGrafter"/>
</dbReference>
<evidence type="ECO:0000313" key="11">
    <source>
        <dbReference type="EMBL" id="WVZ66833.1"/>
    </source>
</evidence>
<dbReference type="PANTHER" id="PTHR24419">
    <property type="entry name" value="INTERLEUKIN-1 RECEPTOR-ASSOCIATED KINASE"/>
    <property type="match status" value="1"/>
</dbReference>
<evidence type="ECO:0000256" key="4">
    <source>
        <dbReference type="ARBA" id="ARBA00022741"/>
    </source>
</evidence>
<dbReference type="SMART" id="SM01331">
    <property type="entry name" value="DUF3635"/>
    <property type="match status" value="1"/>
</dbReference>
<evidence type="ECO:0000256" key="9">
    <source>
        <dbReference type="SAM" id="MobiDB-lite"/>
    </source>
</evidence>
<gene>
    <name evidence="11" type="ORF">U9M48_016000</name>
</gene>
<dbReference type="GO" id="GO:0000278">
    <property type="term" value="P:mitotic cell cycle"/>
    <property type="evidence" value="ECO:0007669"/>
    <property type="project" value="TreeGrafter"/>
</dbReference>
<dbReference type="InterPro" id="IPR000719">
    <property type="entry name" value="Prot_kinase_dom"/>
</dbReference>
<sequence length="652" mass="72106">MASREGDRWSEIVASGGVRQPHISVVYGRRRVEESTGRRTTDMRGSFGGEQRPSFAPSKRTSWNRSLSIRGRESIFVAPGANLQPQKNCRALKQPPKPCNRVKKNVGGPPDFRKEKAYFAEVDACDLMEESPSPKNFGTWTRGMDIDHDLPAILERWQISKLAMPVSSKALFDIIETPVIPSVLSNCSTSNNLFSNSCRTPEKDRGSGGHTMGAIPLGFSDIEGTNITASLSKLNIKGGPVETSIPWNGEALTAFDQILMVCKQSAPVTLAEVFSAYCELGSIKKLGEGTYGEAYRAGRTVCKVVPFDGDLLVNGETQKRSEEILGEVLLSLTLNNLRSNRVGNEQKDSCDGFIETRDFRVCQGPYDPSLISAWEDFDAKRGSENDHPKDFTREQCYIVFVLADGGTDLESYALVDYNEAHSLLVQVTASLAVAESACEFEHRDLHWGNILLTQDDTPERNNTMSFILGGKRMHARTFGLTVSIIDFTLSRINTANLFCLVEIKNAAAGISITNTWSPNGMGNLLKFNVARTAILFLDLSADPALFQGKKGDKQAETYRRMKEITKEHWEGSYPKTNVVWLIYLVDMVLQKMKPLAPGNKVERELRSFKKRLASYESAGDCLADPFFADVLLTEDERLSFSNGPSVGDVGDV</sequence>
<proteinExistence type="predicted"/>
<name>A0AAQ3T480_PASNO</name>
<dbReference type="Pfam" id="PF12330">
    <property type="entry name" value="Haspin_kinase"/>
    <property type="match status" value="2"/>
</dbReference>
<keyword evidence="5" id="KW-0418">Kinase</keyword>
<dbReference type="SUPFAM" id="SSF56112">
    <property type="entry name" value="Protein kinase-like (PK-like)"/>
    <property type="match status" value="1"/>
</dbReference>
<dbReference type="SMART" id="SM00220">
    <property type="entry name" value="S_TKc"/>
    <property type="match status" value="1"/>
</dbReference>
<reference evidence="11 12" key="1">
    <citation type="submission" date="2024-02" db="EMBL/GenBank/DDBJ databases">
        <title>High-quality chromosome-scale genome assembly of Pensacola bahiagrass (Paspalum notatum Flugge var. saurae).</title>
        <authorList>
            <person name="Vega J.M."/>
            <person name="Podio M."/>
            <person name="Orjuela J."/>
            <person name="Siena L.A."/>
            <person name="Pessino S.C."/>
            <person name="Combes M.C."/>
            <person name="Mariac C."/>
            <person name="Albertini E."/>
            <person name="Pupilli F."/>
            <person name="Ortiz J.P.A."/>
            <person name="Leblanc O."/>
        </authorList>
    </citation>
    <scope>NUCLEOTIDE SEQUENCE [LARGE SCALE GENOMIC DNA]</scope>
    <source>
        <strain evidence="11">R1</strain>
        <tissue evidence="11">Leaf</tissue>
    </source>
</reference>
<keyword evidence="4" id="KW-0547">Nucleotide-binding</keyword>
<dbReference type="EC" id="2.7.11.1" evidence="1"/>
<dbReference type="FunFam" id="3.30.200.20:FF:000605">
    <property type="entry name" value="Serine/threonine-protein kinase haspin-like protein"/>
    <property type="match status" value="1"/>
</dbReference>
<keyword evidence="6" id="KW-0067">ATP-binding</keyword>
<dbReference type="Proteomes" id="UP001341281">
    <property type="component" value="Chromosome 03"/>
</dbReference>
<dbReference type="GO" id="GO:0005737">
    <property type="term" value="C:cytoplasm"/>
    <property type="evidence" value="ECO:0007669"/>
    <property type="project" value="TreeGrafter"/>
</dbReference>
<dbReference type="PANTHER" id="PTHR24419:SF18">
    <property type="entry name" value="SERINE_THREONINE-PROTEIN KINASE HASPIN"/>
    <property type="match status" value="1"/>
</dbReference>
<dbReference type="InterPro" id="IPR024604">
    <property type="entry name" value="GSG2_C"/>
</dbReference>
<evidence type="ECO:0000313" key="12">
    <source>
        <dbReference type="Proteomes" id="UP001341281"/>
    </source>
</evidence>
<evidence type="ECO:0000256" key="8">
    <source>
        <dbReference type="ARBA" id="ARBA00048679"/>
    </source>
</evidence>
<dbReference type="AlphaFoldDB" id="A0AAQ3T480"/>